<evidence type="ECO:0000313" key="2">
    <source>
        <dbReference type="EMBL" id="NVN42058.1"/>
    </source>
</evidence>
<organism evidence="2 3">
    <name type="scientific">Ameyamaea chiangmaiensis</name>
    <dbReference type="NCBI Taxonomy" id="442969"/>
    <lineage>
        <taxon>Bacteria</taxon>
        <taxon>Pseudomonadati</taxon>
        <taxon>Pseudomonadota</taxon>
        <taxon>Alphaproteobacteria</taxon>
        <taxon>Acetobacterales</taxon>
        <taxon>Acetobacteraceae</taxon>
        <taxon>Ameyamaea</taxon>
    </lineage>
</organism>
<reference evidence="2 3" key="1">
    <citation type="submission" date="2020-06" db="EMBL/GenBank/DDBJ databases">
        <title>Description of novel acetic acid bacteria.</title>
        <authorList>
            <person name="Sombolestani A."/>
        </authorList>
    </citation>
    <scope>NUCLEOTIDE SEQUENCE [LARGE SCALE GENOMIC DNA]</scope>
    <source>
        <strain evidence="2 3">LMG 27010</strain>
    </source>
</reference>
<protein>
    <submittedName>
        <fullName evidence="2">Uncharacterized protein</fullName>
    </submittedName>
</protein>
<dbReference type="AlphaFoldDB" id="A0A850PDH4"/>
<keyword evidence="3" id="KW-1185">Reference proteome</keyword>
<dbReference type="Proteomes" id="UP000585665">
    <property type="component" value="Unassembled WGS sequence"/>
</dbReference>
<keyword evidence="1" id="KW-1133">Transmembrane helix</keyword>
<accession>A0A850PDH4</accession>
<keyword evidence="1" id="KW-0812">Transmembrane</keyword>
<sequence length="53" mass="5581">MNAPVADHHTPAGRRSLGRVARHRVARAVATAAMGAWILLAVTPVVVVICAIR</sequence>
<evidence type="ECO:0000313" key="3">
    <source>
        <dbReference type="Proteomes" id="UP000585665"/>
    </source>
</evidence>
<keyword evidence="1" id="KW-0472">Membrane</keyword>
<evidence type="ECO:0000256" key="1">
    <source>
        <dbReference type="SAM" id="Phobius"/>
    </source>
</evidence>
<proteinExistence type="predicted"/>
<name>A0A850PDH4_9PROT</name>
<dbReference type="EMBL" id="JABXXR010000256">
    <property type="protein sequence ID" value="NVN42058.1"/>
    <property type="molecule type" value="Genomic_DNA"/>
</dbReference>
<comment type="caution">
    <text evidence="2">The sequence shown here is derived from an EMBL/GenBank/DDBJ whole genome shotgun (WGS) entry which is preliminary data.</text>
</comment>
<dbReference type="RefSeq" id="WP_176614885.1">
    <property type="nucleotide sequence ID" value="NZ_JABXXR010000256.1"/>
</dbReference>
<gene>
    <name evidence="2" type="ORF">HUK82_16035</name>
</gene>
<feature type="transmembrane region" description="Helical" evidence="1">
    <location>
        <begin position="28"/>
        <end position="52"/>
    </location>
</feature>